<dbReference type="InParanoid" id="A0A5E4GEZ5"/>
<protein>
    <submittedName>
        <fullName evidence="2">PREDICTED: poly</fullName>
    </submittedName>
</protein>
<dbReference type="EMBL" id="CABIKO010000631">
    <property type="protein sequence ID" value="VVA38326.1"/>
    <property type="molecule type" value="Genomic_DNA"/>
</dbReference>
<dbReference type="InterPro" id="IPR013103">
    <property type="entry name" value="RVT_2"/>
</dbReference>
<feature type="non-terminal residue" evidence="2">
    <location>
        <position position="1"/>
    </location>
</feature>
<reference evidence="3" key="1">
    <citation type="journal article" date="2020" name="Plant J.">
        <title>Transposons played a major role in the diversification between the closely related almond and peach genomes: results from the almond genome sequence.</title>
        <authorList>
            <person name="Alioto T."/>
            <person name="Alexiou K.G."/>
            <person name="Bardil A."/>
            <person name="Barteri F."/>
            <person name="Castanera R."/>
            <person name="Cruz F."/>
            <person name="Dhingra A."/>
            <person name="Duval H."/>
            <person name="Fernandez I Marti A."/>
            <person name="Frias L."/>
            <person name="Galan B."/>
            <person name="Garcia J.L."/>
            <person name="Howad W."/>
            <person name="Gomez-Garrido J."/>
            <person name="Gut M."/>
            <person name="Julca I."/>
            <person name="Morata J."/>
            <person name="Puigdomenech P."/>
            <person name="Ribeca P."/>
            <person name="Rubio Cabetas M.J."/>
            <person name="Vlasova A."/>
            <person name="Wirthensohn M."/>
            <person name="Garcia-Mas J."/>
            <person name="Gabaldon T."/>
            <person name="Casacuberta J.M."/>
            <person name="Arus P."/>
        </authorList>
    </citation>
    <scope>NUCLEOTIDE SEQUENCE [LARGE SCALE GENOMIC DNA]</scope>
    <source>
        <strain evidence="3">cv. Texas</strain>
    </source>
</reference>
<gene>
    <name evidence="2" type="ORF">ALMOND_2B008661</name>
</gene>
<evidence type="ECO:0000313" key="2">
    <source>
        <dbReference type="EMBL" id="VVA38326.1"/>
    </source>
</evidence>
<feature type="domain" description="Reverse transcriptase Ty1/copia-type" evidence="1">
    <location>
        <begin position="1"/>
        <end position="128"/>
    </location>
</feature>
<dbReference type="Gramene" id="VVA38326">
    <property type="protein sequence ID" value="VVA38326"/>
    <property type="gene ID" value="Prudul26B008661"/>
</dbReference>
<feature type="non-terminal residue" evidence="2">
    <location>
        <position position="130"/>
    </location>
</feature>
<evidence type="ECO:0000313" key="3">
    <source>
        <dbReference type="Proteomes" id="UP000327085"/>
    </source>
</evidence>
<sequence length="130" mass="15039">VYMLQPLGFVDSNFPSHVCKLRKALYGLKQAPRAWYKKLSSFLLSHAFTKTLSDASLFIYHHGFAIIYFLVYVDDLIVIGNNSSTLSKFLHDLAQEFDMTDLGRMRFFLGIEVLQRSDGIYICQRKYALE</sequence>
<accession>A0A5E4GEZ5</accession>
<dbReference type="Pfam" id="PF07727">
    <property type="entry name" value="RVT_2"/>
    <property type="match status" value="1"/>
</dbReference>
<dbReference type="InterPro" id="IPR043502">
    <property type="entry name" value="DNA/RNA_pol_sf"/>
</dbReference>
<name>A0A5E4GEZ5_PRUDU</name>
<dbReference type="SUPFAM" id="SSF56672">
    <property type="entry name" value="DNA/RNA polymerases"/>
    <property type="match status" value="1"/>
</dbReference>
<organism evidence="2 3">
    <name type="scientific">Prunus dulcis</name>
    <name type="common">Almond</name>
    <name type="synonym">Amygdalus dulcis</name>
    <dbReference type="NCBI Taxonomy" id="3755"/>
    <lineage>
        <taxon>Eukaryota</taxon>
        <taxon>Viridiplantae</taxon>
        <taxon>Streptophyta</taxon>
        <taxon>Embryophyta</taxon>
        <taxon>Tracheophyta</taxon>
        <taxon>Spermatophyta</taxon>
        <taxon>Magnoliopsida</taxon>
        <taxon>eudicotyledons</taxon>
        <taxon>Gunneridae</taxon>
        <taxon>Pentapetalae</taxon>
        <taxon>rosids</taxon>
        <taxon>fabids</taxon>
        <taxon>Rosales</taxon>
        <taxon>Rosaceae</taxon>
        <taxon>Amygdaloideae</taxon>
        <taxon>Amygdaleae</taxon>
        <taxon>Prunus</taxon>
    </lineage>
</organism>
<proteinExistence type="predicted"/>
<dbReference type="AlphaFoldDB" id="A0A5E4GEZ5"/>
<dbReference type="OMA" id="EAECRII"/>
<dbReference type="Proteomes" id="UP000327085">
    <property type="component" value="Chromosome 3"/>
</dbReference>
<evidence type="ECO:0000259" key="1">
    <source>
        <dbReference type="Pfam" id="PF07727"/>
    </source>
</evidence>